<sequence length="65" mass="6095">MLWRWVLWWCGFCGGGCCGGGCCGGGCCGGGCCGGCYGGGGCCGGEGAVVGAVAVGADLFLAEIS</sequence>
<gene>
    <name evidence="1" type="ORF">D1092_07060</name>
</gene>
<dbReference type="EMBL" id="CP031844">
    <property type="protein sequence ID" value="QEE12710.1"/>
    <property type="molecule type" value="Genomic_DNA"/>
</dbReference>
<dbReference type="Proteomes" id="UP000321311">
    <property type="component" value="Chromosome"/>
</dbReference>
<accession>A0A5B9D2Y1</accession>
<dbReference type="AlphaFoldDB" id="A0A5B9D2Y1"/>
<dbReference type="KEGG" id="barn:D1092_07060"/>
<evidence type="ECO:0000313" key="1">
    <source>
        <dbReference type="EMBL" id="QEE12710.1"/>
    </source>
</evidence>
<protein>
    <submittedName>
        <fullName evidence="1">Uncharacterized protein</fullName>
    </submittedName>
</protein>
<evidence type="ECO:0000313" key="2">
    <source>
        <dbReference type="Proteomes" id="UP000321311"/>
    </source>
</evidence>
<name>A0A5B9D2Y1_9HYPH</name>
<proteinExistence type="predicted"/>
<organism evidence="1 2">
    <name type="scientific">Bartonella krasnovii</name>
    <dbReference type="NCBI Taxonomy" id="2267275"/>
    <lineage>
        <taxon>Bacteria</taxon>
        <taxon>Pseudomonadati</taxon>
        <taxon>Pseudomonadota</taxon>
        <taxon>Alphaproteobacteria</taxon>
        <taxon>Hyphomicrobiales</taxon>
        <taxon>Bartonellaceae</taxon>
        <taxon>Bartonella</taxon>
    </lineage>
</organism>
<reference evidence="2" key="1">
    <citation type="submission" date="2019-07" db="EMBL/GenBank/DDBJ databases">
        <title>Bartonella kosoyii sp. nov. and Bartonella krasnovii sp. nov., two novel members of the Bartonella elizabethae complex sensu lato, isolated from black rats and wild desert rodent-fleas.</title>
        <authorList>
            <person name="Gutierrez R."/>
            <person name="Shalit T."/>
            <person name="Markus B."/>
            <person name="Yuan C."/>
            <person name="Nachum-Biala Y."/>
            <person name="Elad D."/>
            <person name="Harrus S."/>
        </authorList>
    </citation>
    <scope>NUCLEOTIDE SEQUENCE [LARGE SCALE GENOMIC DNA]</scope>
    <source>
        <strain evidence="2">OE 1-1</strain>
    </source>
</reference>